<feature type="transmembrane region" description="Helical" evidence="13">
    <location>
        <begin position="99"/>
        <end position="117"/>
    </location>
</feature>
<feature type="domain" description="PAC" evidence="16">
    <location>
        <begin position="306"/>
        <end position="359"/>
    </location>
</feature>
<evidence type="ECO:0000259" key="15">
    <source>
        <dbReference type="PROSITE" id="PS50112"/>
    </source>
</evidence>
<name>A0ABD6C660_9EURY</name>
<comment type="caution">
    <text evidence="17">The sequence shown here is derived from an EMBL/GenBank/DDBJ whole genome shotgun (WGS) entry which is preliminary data.</text>
</comment>
<protein>
    <recommendedName>
        <fullName evidence="3">histidine kinase</fullName>
        <ecNumber evidence="3">2.7.13.3</ecNumber>
    </recommendedName>
</protein>
<evidence type="ECO:0000256" key="9">
    <source>
        <dbReference type="ARBA" id="ARBA00022989"/>
    </source>
</evidence>
<dbReference type="PANTHER" id="PTHR42878">
    <property type="entry name" value="TWO-COMPONENT HISTIDINE KINASE"/>
    <property type="match status" value="1"/>
</dbReference>
<feature type="domain" description="PAS" evidence="15">
    <location>
        <begin position="237"/>
        <end position="306"/>
    </location>
</feature>
<feature type="transmembrane region" description="Helical" evidence="13">
    <location>
        <begin position="152"/>
        <end position="170"/>
    </location>
</feature>
<comment type="catalytic activity">
    <reaction evidence="1">
        <text>ATP + protein L-histidine = ADP + protein N-phospho-L-histidine.</text>
        <dbReference type="EC" id="2.7.13.3"/>
    </reaction>
</comment>
<dbReference type="GO" id="GO:0016020">
    <property type="term" value="C:membrane"/>
    <property type="evidence" value="ECO:0007669"/>
    <property type="project" value="UniProtKB-SubCell"/>
</dbReference>
<dbReference type="InterPro" id="IPR000700">
    <property type="entry name" value="PAS-assoc_C"/>
</dbReference>
<dbReference type="RefSeq" id="WP_247377110.1">
    <property type="nucleotide sequence ID" value="NZ_JALLGV010000003.1"/>
</dbReference>
<feature type="domain" description="Histidine kinase" evidence="14">
    <location>
        <begin position="363"/>
        <end position="569"/>
    </location>
</feature>
<reference evidence="17 18" key="1">
    <citation type="journal article" date="2019" name="Int. J. Syst. Evol. Microbiol.">
        <title>The Global Catalogue of Microorganisms (GCM) 10K type strain sequencing project: providing services to taxonomists for standard genome sequencing and annotation.</title>
        <authorList>
            <consortium name="The Broad Institute Genomics Platform"/>
            <consortium name="The Broad Institute Genome Sequencing Center for Infectious Disease"/>
            <person name="Wu L."/>
            <person name="Ma J."/>
        </authorList>
    </citation>
    <scope>NUCLEOTIDE SEQUENCE [LARGE SCALE GENOMIC DNA]</scope>
    <source>
        <strain evidence="17 18">CGMCC 1.12125</strain>
    </source>
</reference>
<keyword evidence="9 13" id="KW-1133">Transmembrane helix</keyword>
<keyword evidence="10" id="KW-0902">Two-component regulatory system</keyword>
<evidence type="ECO:0000256" key="2">
    <source>
        <dbReference type="ARBA" id="ARBA00004141"/>
    </source>
</evidence>
<evidence type="ECO:0000256" key="5">
    <source>
        <dbReference type="ARBA" id="ARBA00022692"/>
    </source>
</evidence>
<dbReference type="GO" id="GO:0004673">
    <property type="term" value="F:protein histidine kinase activity"/>
    <property type="evidence" value="ECO:0007669"/>
    <property type="project" value="UniProtKB-EC"/>
</dbReference>
<dbReference type="GO" id="GO:0000160">
    <property type="term" value="P:phosphorelay signal transduction system"/>
    <property type="evidence" value="ECO:0007669"/>
    <property type="project" value="UniProtKB-KW"/>
</dbReference>
<sequence length="594" mass="64405">MAWEQTPYTVLFAGVTVLLLAAAVVSFRHREAAGATPLAVLSAATAVWAATAALGVARTDPGGLRAFANLAFVGVSLVPVAFLFFAVEYANRDVWLTRYGPLPLLVVPVLTQLVVWTNPSHQLMWTRRVVEHTGSVSTLAVQYGPWFWFHSAYSYLLTLVGTYLLVRTYVVSETVFRSQSAAVLVGVMAPWLSNALYVSGLLSVPIDPTPVAFSVTAVAFLIAIYRHKLLELMPVAREIARDELLDNLVEAVFILDDRGCISDFNEPARHIAGEPAAAIVGEPIDEVVPGLADALTDVSDETLSEDDTGTEVALRQNGTLRHYDVRVTELRRGGGLLRGRLVSLQDVTDRRQREQRLDVLNRALRHDLRNEANVILGYAELGMQNHPDAEWVQAIQHHVSGMVDLSAKVRQIEQALDGENVESRPIDVAAAVREVVAEIEAERPDLSIDTALPDSAHASAIELVDSAISNALENAIEHNDNPDPLVEVSVSVWLTDAGDVAIEITDNGPGIHEDEREVLLRGRETQLDHVSGLGLWIINWIVTESGGTIAIDENEPRGSVVTLHLPAAENPPESEAAVADPASTGQPTGDVDRS</sequence>
<dbReference type="InterPro" id="IPR013656">
    <property type="entry name" value="PAS_4"/>
</dbReference>
<keyword evidence="6" id="KW-0547">Nucleotide-binding</keyword>
<keyword evidence="8" id="KW-0067">ATP-binding</keyword>
<evidence type="ECO:0000256" key="11">
    <source>
        <dbReference type="ARBA" id="ARBA00023136"/>
    </source>
</evidence>
<feature type="region of interest" description="Disordered" evidence="12">
    <location>
        <begin position="568"/>
        <end position="594"/>
    </location>
</feature>
<gene>
    <name evidence="17" type="ORF">ACFR9U_02255</name>
</gene>
<evidence type="ECO:0000256" key="4">
    <source>
        <dbReference type="ARBA" id="ARBA00022679"/>
    </source>
</evidence>
<keyword evidence="5 13" id="KW-0812">Transmembrane</keyword>
<dbReference type="InterPro" id="IPR004358">
    <property type="entry name" value="Sig_transdc_His_kin-like_C"/>
</dbReference>
<dbReference type="InterPro" id="IPR031621">
    <property type="entry name" value="HisKA_7TM"/>
</dbReference>
<dbReference type="InterPro" id="IPR000014">
    <property type="entry name" value="PAS"/>
</dbReference>
<evidence type="ECO:0000256" key="6">
    <source>
        <dbReference type="ARBA" id="ARBA00022741"/>
    </source>
</evidence>
<feature type="transmembrane region" description="Helical" evidence="13">
    <location>
        <begin position="32"/>
        <end position="54"/>
    </location>
</feature>
<dbReference type="PANTHER" id="PTHR42878:SF7">
    <property type="entry name" value="SENSOR HISTIDINE KINASE GLRK"/>
    <property type="match status" value="1"/>
</dbReference>
<keyword evidence="4" id="KW-0808">Transferase</keyword>
<dbReference type="SUPFAM" id="SSF55785">
    <property type="entry name" value="PYP-like sensor domain (PAS domain)"/>
    <property type="match status" value="1"/>
</dbReference>
<dbReference type="EMBL" id="JBHUDJ010000001">
    <property type="protein sequence ID" value="MFD1585791.1"/>
    <property type="molecule type" value="Genomic_DNA"/>
</dbReference>
<keyword evidence="7 17" id="KW-0418">Kinase</keyword>
<dbReference type="PROSITE" id="PS50113">
    <property type="entry name" value="PAC"/>
    <property type="match status" value="1"/>
</dbReference>
<dbReference type="SMART" id="SM00387">
    <property type="entry name" value="HATPase_c"/>
    <property type="match status" value="1"/>
</dbReference>
<dbReference type="InterPro" id="IPR003594">
    <property type="entry name" value="HATPase_dom"/>
</dbReference>
<evidence type="ECO:0000256" key="13">
    <source>
        <dbReference type="SAM" id="Phobius"/>
    </source>
</evidence>
<dbReference type="InterPro" id="IPR005467">
    <property type="entry name" value="His_kinase_dom"/>
</dbReference>
<dbReference type="Pfam" id="PF16927">
    <property type="entry name" value="HisKA_7TM"/>
    <property type="match status" value="1"/>
</dbReference>
<comment type="subcellular location">
    <subcellularLocation>
        <location evidence="2">Membrane</location>
        <topology evidence="2">Multi-pass membrane protein</topology>
    </subcellularLocation>
</comment>
<dbReference type="InterPro" id="IPR050351">
    <property type="entry name" value="BphY/WalK/GraS-like"/>
</dbReference>
<evidence type="ECO:0000256" key="12">
    <source>
        <dbReference type="SAM" id="MobiDB-lite"/>
    </source>
</evidence>
<evidence type="ECO:0000259" key="16">
    <source>
        <dbReference type="PROSITE" id="PS50113"/>
    </source>
</evidence>
<dbReference type="PROSITE" id="PS50112">
    <property type="entry name" value="PAS"/>
    <property type="match status" value="1"/>
</dbReference>
<feature type="transmembrane region" description="Helical" evidence="13">
    <location>
        <begin position="66"/>
        <end position="87"/>
    </location>
</feature>
<evidence type="ECO:0000313" key="18">
    <source>
        <dbReference type="Proteomes" id="UP001597119"/>
    </source>
</evidence>
<evidence type="ECO:0000256" key="1">
    <source>
        <dbReference type="ARBA" id="ARBA00000085"/>
    </source>
</evidence>
<keyword evidence="18" id="KW-1185">Reference proteome</keyword>
<dbReference type="SUPFAM" id="SSF55874">
    <property type="entry name" value="ATPase domain of HSP90 chaperone/DNA topoisomerase II/histidine kinase"/>
    <property type="match status" value="1"/>
</dbReference>
<evidence type="ECO:0000256" key="8">
    <source>
        <dbReference type="ARBA" id="ARBA00022840"/>
    </source>
</evidence>
<dbReference type="AlphaFoldDB" id="A0ABD6C660"/>
<dbReference type="Proteomes" id="UP001597119">
    <property type="component" value="Unassembled WGS sequence"/>
</dbReference>
<dbReference type="NCBIfam" id="TIGR00229">
    <property type="entry name" value="sensory_box"/>
    <property type="match status" value="1"/>
</dbReference>
<evidence type="ECO:0000256" key="7">
    <source>
        <dbReference type="ARBA" id="ARBA00022777"/>
    </source>
</evidence>
<accession>A0ABD6C660</accession>
<evidence type="ECO:0000256" key="10">
    <source>
        <dbReference type="ARBA" id="ARBA00023012"/>
    </source>
</evidence>
<proteinExistence type="predicted"/>
<evidence type="ECO:0000256" key="3">
    <source>
        <dbReference type="ARBA" id="ARBA00012438"/>
    </source>
</evidence>
<dbReference type="Pfam" id="PF02518">
    <property type="entry name" value="HATPase_c"/>
    <property type="match status" value="1"/>
</dbReference>
<feature type="compositionally biased region" description="Low complexity" evidence="12">
    <location>
        <begin position="568"/>
        <end position="579"/>
    </location>
</feature>
<dbReference type="EC" id="2.7.13.3" evidence="3"/>
<dbReference type="GO" id="GO:0005524">
    <property type="term" value="F:ATP binding"/>
    <property type="evidence" value="ECO:0007669"/>
    <property type="project" value="UniProtKB-KW"/>
</dbReference>
<keyword evidence="11 13" id="KW-0472">Membrane</keyword>
<organism evidence="17 18">
    <name type="scientific">Halorientalis brevis</name>
    <dbReference type="NCBI Taxonomy" id="1126241"/>
    <lineage>
        <taxon>Archaea</taxon>
        <taxon>Methanobacteriati</taxon>
        <taxon>Methanobacteriota</taxon>
        <taxon>Stenosarchaea group</taxon>
        <taxon>Halobacteria</taxon>
        <taxon>Halobacteriales</taxon>
        <taxon>Haloarculaceae</taxon>
        <taxon>Halorientalis</taxon>
    </lineage>
</organism>
<dbReference type="Gene3D" id="3.30.450.20">
    <property type="entry name" value="PAS domain"/>
    <property type="match status" value="1"/>
</dbReference>
<dbReference type="Gene3D" id="3.30.565.10">
    <property type="entry name" value="Histidine kinase-like ATPase, C-terminal domain"/>
    <property type="match status" value="1"/>
</dbReference>
<dbReference type="PROSITE" id="PS50109">
    <property type="entry name" value="HIS_KIN"/>
    <property type="match status" value="1"/>
</dbReference>
<evidence type="ECO:0000313" key="17">
    <source>
        <dbReference type="EMBL" id="MFD1585791.1"/>
    </source>
</evidence>
<dbReference type="InterPro" id="IPR035965">
    <property type="entry name" value="PAS-like_dom_sf"/>
</dbReference>
<feature type="transmembrane region" description="Helical" evidence="13">
    <location>
        <begin position="6"/>
        <end position="25"/>
    </location>
</feature>
<evidence type="ECO:0000259" key="14">
    <source>
        <dbReference type="PROSITE" id="PS50109"/>
    </source>
</evidence>
<dbReference type="InterPro" id="IPR036890">
    <property type="entry name" value="HATPase_C_sf"/>
</dbReference>
<feature type="transmembrane region" description="Helical" evidence="13">
    <location>
        <begin position="182"/>
        <end position="202"/>
    </location>
</feature>
<dbReference type="PRINTS" id="PR00344">
    <property type="entry name" value="BCTRLSENSOR"/>
</dbReference>
<dbReference type="Pfam" id="PF08448">
    <property type="entry name" value="PAS_4"/>
    <property type="match status" value="1"/>
</dbReference>